<name>A0ABU3S2M6_9HYPH</name>
<dbReference type="RefSeq" id="WP_316016965.1">
    <property type="nucleotide sequence ID" value="NZ_JAWDID010000004.1"/>
</dbReference>
<dbReference type="SMART" id="SM00345">
    <property type="entry name" value="HTH_GNTR"/>
    <property type="match status" value="1"/>
</dbReference>
<dbReference type="InterPro" id="IPR008920">
    <property type="entry name" value="TF_FadR/GntR_C"/>
</dbReference>
<keyword evidence="3" id="KW-0804">Transcription</keyword>
<evidence type="ECO:0000256" key="3">
    <source>
        <dbReference type="ARBA" id="ARBA00023163"/>
    </source>
</evidence>
<dbReference type="InterPro" id="IPR036388">
    <property type="entry name" value="WH-like_DNA-bd_sf"/>
</dbReference>
<evidence type="ECO:0000313" key="5">
    <source>
        <dbReference type="EMBL" id="MDU0339038.1"/>
    </source>
</evidence>
<evidence type="ECO:0000256" key="1">
    <source>
        <dbReference type="ARBA" id="ARBA00023015"/>
    </source>
</evidence>
<evidence type="ECO:0000259" key="4">
    <source>
        <dbReference type="PROSITE" id="PS50949"/>
    </source>
</evidence>
<dbReference type="Pfam" id="PF00392">
    <property type="entry name" value="GntR"/>
    <property type="match status" value="1"/>
</dbReference>
<dbReference type="Gene3D" id="1.10.10.10">
    <property type="entry name" value="Winged helix-like DNA-binding domain superfamily/Winged helix DNA-binding domain"/>
    <property type="match status" value="1"/>
</dbReference>
<dbReference type="PANTHER" id="PTHR43537:SF20">
    <property type="entry name" value="HTH-TYPE TRANSCRIPTIONAL REPRESSOR GLAR"/>
    <property type="match status" value="1"/>
</dbReference>
<accession>A0ABU3S2M6</accession>
<keyword evidence="1" id="KW-0805">Transcription regulation</keyword>
<dbReference type="Pfam" id="PF07729">
    <property type="entry name" value="FCD"/>
    <property type="match status" value="1"/>
</dbReference>
<proteinExistence type="predicted"/>
<evidence type="ECO:0000256" key="2">
    <source>
        <dbReference type="ARBA" id="ARBA00023125"/>
    </source>
</evidence>
<organism evidence="5 6">
    <name type="scientific">Bosea rubneri</name>
    <dbReference type="NCBI Taxonomy" id="3075434"/>
    <lineage>
        <taxon>Bacteria</taxon>
        <taxon>Pseudomonadati</taxon>
        <taxon>Pseudomonadota</taxon>
        <taxon>Alphaproteobacteria</taxon>
        <taxon>Hyphomicrobiales</taxon>
        <taxon>Boseaceae</taxon>
        <taxon>Bosea</taxon>
    </lineage>
</organism>
<dbReference type="InterPro" id="IPR036390">
    <property type="entry name" value="WH_DNA-bd_sf"/>
</dbReference>
<evidence type="ECO:0000313" key="6">
    <source>
        <dbReference type="Proteomes" id="UP001254257"/>
    </source>
</evidence>
<keyword evidence="6" id="KW-1185">Reference proteome</keyword>
<dbReference type="SMART" id="SM00895">
    <property type="entry name" value="FCD"/>
    <property type="match status" value="1"/>
</dbReference>
<keyword evidence="2" id="KW-0238">DNA-binding</keyword>
<dbReference type="PROSITE" id="PS50949">
    <property type="entry name" value="HTH_GNTR"/>
    <property type="match status" value="1"/>
</dbReference>
<protein>
    <submittedName>
        <fullName evidence="5">GntR family transcriptional regulator</fullName>
    </submittedName>
</protein>
<dbReference type="Proteomes" id="UP001254257">
    <property type="component" value="Unassembled WGS sequence"/>
</dbReference>
<dbReference type="SUPFAM" id="SSF48008">
    <property type="entry name" value="GntR ligand-binding domain-like"/>
    <property type="match status" value="1"/>
</dbReference>
<sequence>MLNIAPPDASVGELAYRRIRADIIFGRLAPGQKLKLEVLREGYGASVSTLRELLNRLASEGLIAAEGQKGFMVAPVSATNLRELAAMRLLLEGHALAQSFEAGDMEWEGRVVAAHHKLAQMEKRMLDKDRADAELWKRYDWEFHHALISACGSQVLLETHAAIYDKYLRYQMVAVIFRGQIAAEEHQILLDCALKRDQERAAAVLDVHVNACVEHTLALGMLD</sequence>
<feature type="domain" description="HTH gntR-type" evidence="4">
    <location>
        <begin position="9"/>
        <end position="76"/>
    </location>
</feature>
<dbReference type="Gene3D" id="1.20.120.530">
    <property type="entry name" value="GntR ligand-binding domain-like"/>
    <property type="match status" value="1"/>
</dbReference>
<dbReference type="InterPro" id="IPR000524">
    <property type="entry name" value="Tscrpt_reg_HTH_GntR"/>
</dbReference>
<dbReference type="PANTHER" id="PTHR43537">
    <property type="entry name" value="TRANSCRIPTIONAL REGULATOR, GNTR FAMILY"/>
    <property type="match status" value="1"/>
</dbReference>
<dbReference type="InterPro" id="IPR011711">
    <property type="entry name" value="GntR_C"/>
</dbReference>
<comment type="caution">
    <text evidence="5">The sequence shown here is derived from an EMBL/GenBank/DDBJ whole genome shotgun (WGS) entry which is preliminary data.</text>
</comment>
<dbReference type="EMBL" id="JAWDID010000004">
    <property type="protein sequence ID" value="MDU0339038.1"/>
    <property type="molecule type" value="Genomic_DNA"/>
</dbReference>
<gene>
    <name evidence="5" type="ORF">RKE40_04065</name>
</gene>
<reference evidence="5 6" key="1">
    <citation type="submission" date="2023-09" db="EMBL/GenBank/DDBJ databases">
        <title>Whole genome shotgun sequencing (WGS) of Bosea sp. ZW T0_25, isolated from stored onions (Allium cepa).</title>
        <authorList>
            <person name="Stoll D.A."/>
            <person name="Huch M."/>
        </authorList>
    </citation>
    <scope>NUCLEOTIDE SEQUENCE [LARGE SCALE GENOMIC DNA]</scope>
    <source>
        <strain evidence="5 6">ZW T0_25</strain>
    </source>
</reference>
<dbReference type="SUPFAM" id="SSF46785">
    <property type="entry name" value="Winged helix' DNA-binding domain"/>
    <property type="match status" value="1"/>
</dbReference>